<dbReference type="EMBL" id="GBEZ01019369">
    <property type="protein sequence ID" value="JAC67182.1"/>
    <property type="molecule type" value="Transcribed_RNA"/>
</dbReference>
<sequence>RCQKNTLFLRASDTEAGHLNVWRNSLWPGRVGICSLACDTFGLHNFCRSEALEKYRPTVSTLSQQSGANGCGTKLWVRSDPKVFFGVFHGTCLFHLSCLS</sequence>
<reference evidence="1" key="1">
    <citation type="submission" date="2014-05" db="EMBL/GenBank/DDBJ databases">
        <title>The transcriptome of the halophilic microalga Tetraselmis sp. GSL018 isolated from the Great Salt Lake, Utah.</title>
        <authorList>
            <person name="Jinkerson R.E."/>
            <person name="D'Adamo S."/>
            <person name="Posewitz M.C."/>
        </authorList>
    </citation>
    <scope>NUCLEOTIDE SEQUENCE</scope>
    <source>
        <strain evidence="1">GSL018</strain>
    </source>
</reference>
<feature type="non-terminal residue" evidence="1">
    <location>
        <position position="100"/>
    </location>
</feature>
<protein>
    <submittedName>
        <fullName evidence="1">Uncharacterized protein</fullName>
    </submittedName>
</protein>
<proteinExistence type="predicted"/>
<organism evidence="1">
    <name type="scientific">Tetraselmis sp. GSL018</name>
    <dbReference type="NCBI Taxonomy" id="582737"/>
    <lineage>
        <taxon>Eukaryota</taxon>
        <taxon>Viridiplantae</taxon>
        <taxon>Chlorophyta</taxon>
        <taxon>core chlorophytes</taxon>
        <taxon>Chlorodendrophyceae</taxon>
        <taxon>Chlorodendrales</taxon>
        <taxon>Chlorodendraceae</taxon>
        <taxon>Tetraselmis</taxon>
    </lineage>
</organism>
<name>A0A061R2R6_9CHLO</name>
<accession>A0A061R2R6</accession>
<dbReference type="AlphaFoldDB" id="A0A061R2R6"/>
<feature type="non-terminal residue" evidence="1">
    <location>
        <position position="1"/>
    </location>
</feature>
<gene>
    <name evidence="1" type="ORF">TSPGSL018_11781</name>
</gene>
<evidence type="ECO:0000313" key="1">
    <source>
        <dbReference type="EMBL" id="JAC67182.1"/>
    </source>
</evidence>